<evidence type="ECO:0000256" key="2">
    <source>
        <dbReference type="ARBA" id="ARBA00013064"/>
    </source>
</evidence>
<dbReference type="OrthoDB" id="9788539at2"/>
<evidence type="ECO:0000256" key="1">
    <source>
        <dbReference type="ARBA" id="ARBA00005750"/>
    </source>
</evidence>
<dbReference type="RefSeq" id="WP_070370573.1">
    <property type="nucleotide sequence ID" value="NZ_LKEU01000024.1"/>
</dbReference>
<dbReference type="SUPFAM" id="SSF89550">
    <property type="entry name" value="PHP domain-like"/>
    <property type="match status" value="1"/>
</dbReference>
<dbReference type="PANTHER" id="PTHR39181:SF1">
    <property type="entry name" value="TYROSINE-PROTEIN PHOSPHATASE YWQE"/>
    <property type="match status" value="1"/>
</dbReference>
<dbReference type="GO" id="GO:0004725">
    <property type="term" value="F:protein tyrosine phosphatase activity"/>
    <property type="evidence" value="ECO:0007669"/>
    <property type="project" value="UniProtKB-EC"/>
</dbReference>
<comment type="caution">
    <text evidence="6">The sequence shown here is derived from an EMBL/GenBank/DDBJ whole genome shotgun (WGS) entry which is preliminary data.</text>
</comment>
<dbReference type="EC" id="3.1.3.48" evidence="2"/>
<evidence type="ECO:0000256" key="3">
    <source>
        <dbReference type="ARBA" id="ARBA00022801"/>
    </source>
</evidence>
<evidence type="ECO:0000256" key="4">
    <source>
        <dbReference type="ARBA" id="ARBA00022912"/>
    </source>
</evidence>
<accession>A0A1F2PKN8</accession>
<organism evidence="6 7">
    <name type="scientific">Acetobacterium wieringae</name>
    <dbReference type="NCBI Taxonomy" id="52694"/>
    <lineage>
        <taxon>Bacteria</taxon>
        <taxon>Bacillati</taxon>
        <taxon>Bacillota</taxon>
        <taxon>Clostridia</taxon>
        <taxon>Eubacteriales</taxon>
        <taxon>Eubacteriaceae</taxon>
        <taxon>Acetobacterium</taxon>
    </lineage>
</organism>
<dbReference type="InterPro" id="IPR016195">
    <property type="entry name" value="Pol/histidinol_Pase-like"/>
</dbReference>
<dbReference type="PANTHER" id="PTHR39181">
    <property type="entry name" value="TYROSINE-PROTEIN PHOSPHATASE YWQE"/>
    <property type="match status" value="1"/>
</dbReference>
<evidence type="ECO:0000256" key="5">
    <source>
        <dbReference type="ARBA" id="ARBA00051722"/>
    </source>
</evidence>
<comment type="catalytic activity">
    <reaction evidence="5">
        <text>O-phospho-L-tyrosyl-[protein] + H2O = L-tyrosyl-[protein] + phosphate</text>
        <dbReference type="Rhea" id="RHEA:10684"/>
        <dbReference type="Rhea" id="RHEA-COMP:10136"/>
        <dbReference type="Rhea" id="RHEA-COMP:20101"/>
        <dbReference type="ChEBI" id="CHEBI:15377"/>
        <dbReference type="ChEBI" id="CHEBI:43474"/>
        <dbReference type="ChEBI" id="CHEBI:46858"/>
        <dbReference type="ChEBI" id="CHEBI:61978"/>
        <dbReference type="EC" id="3.1.3.48"/>
    </reaction>
</comment>
<dbReference type="Gene3D" id="3.20.20.140">
    <property type="entry name" value="Metal-dependent hydrolases"/>
    <property type="match status" value="1"/>
</dbReference>
<dbReference type="Pfam" id="PF19567">
    <property type="entry name" value="CpsB_CapC"/>
    <property type="match status" value="1"/>
</dbReference>
<dbReference type="EMBL" id="LKEU01000024">
    <property type="protein sequence ID" value="OFV71332.1"/>
    <property type="molecule type" value="Genomic_DNA"/>
</dbReference>
<comment type="similarity">
    <text evidence="1">Belongs to the metallo-dependent hydrolases superfamily. CpsB/CapC family.</text>
</comment>
<protein>
    <recommendedName>
        <fullName evidence="2">protein-tyrosine-phosphatase</fullName>
        <ecNumber evidence="2">3.1.3.48</ecNumber>
    </recommendedName>
</protein>
<reference evidence="6 7" key="1">
    <citation type="submission" date="2015-09" db="EMBL/GenBank/DDBJ databases">
        <title>Genome sequence of Acetobacterium wieringae DSM 1911.</title>
        <authorList>
            <person name="Poehlein A."/>
            <person name="Bengelsdorf F.R."/>
            <person name="Schiel-Bengelsdorf B."/>
            <person name="Duerre P."/>
            <person name="Daniel R."/>
        </authorList>
    </citation>
    <scope>NUCLEOTIDE SEQUENCE [LARGE SCALE GENOMIC DNA]</scope>
    <source>
        <strain evidence="6 7">DSM 1911</strain>
    </source>
</reference>
<dbReference type="PIRSF" id="PIRSF016557">
    <property type="entry name" value="Caps_synth_CpsB"/>
    <property type="match status" value="1"/>
</dbReference>
<keyword evidence="3 6" id="KW-0378">Hydrolase</keyword>
<dbReference type="AlphaFoldDB" id="A0A1F2PKN8"/>
<dbReference type="GO" id="GO:0030145">
    <property type="term" value="F:manganese ion binding"/>
    <property type="evidence" value="ECO:0007669"/>
    <property type="project" value="InterPro"/>
</dbReference>
<name>A0A1F2PKN8_9FIRM</name>
<dbReference type="Proteomes" id="UP000176244">
    <property type="component" value="Unassembled WGS sequence"/>
</dbReference>
<keyword evidence="4" id="KW-0904">Protein phosphatase</keyword>
<evidence type="ECO:0000313" key="6">
    <source>
        <dbReference type="EMBL" id="OFV71332.1"/>
    </source>
</evidence>
<sequence>MIDIHAHLLPGVDDGAVTLSESLAMIRRAKEQGFRGIVLTPHFYPDADMASSLAENQKILTALKQAVRELGVEIYLFLGNEVFYSQETLAQLEKGEYTTLNSSRYLLVETMRHSLDCYSFTVFLNQLRARGYTPILAHPERYEFIQKDPNILVRLILDGNLAQLNLLSLIGHYGSTAQATAEILLTHNMVHFMASDAHAPKAYDRFGAALEAAKKLVSEKRVAKLLEENPQRVLVNEKIETMEPCYYEEAPKRKKSLLGIWKKQVQIG</sequence>
<gene>
    <name evidence="6" type="primary">ywqE_2</name>
    <name evidence="6" type="ORF">ACWI_12460</name>
</gene>
<dbReference type="STRING" id="52694.ACWI_12460"/>
<evidence type="ECO:0000313" key="7">
    <source>
        <dbReference type="Proteomes" id="UP000176244"/>
    </source>
</evidence>
<proteinExistence type="inferred from homology"/>
<dbReference type="InterPro" id="IPR016667">
    <property type="entry name" value="Caps_polysacc_synth_CpsB/CapC"/>
</dbReference>